<evidence type="ECO:0000313" key="1">
    <source>
        <dbReference type="EMBL" id="SVB05017.1"/>
    </source>
</evidence>
<evidence type="ECO:0008006" key="2">
    <source>
        <dbReference type="Google" id="ProtNLM"/>
    </source>
</evidence>
<dbReference type="AlphaFoldDB" id="A0A382AVL5"/>
<accession>A0A382AVL5</accession>
<organism evidence="1">
    <name type="scientific">marine metagenome</name>
    <dbReference type="NCBI Taxonomy" id="408172"/>
    <lineage>
        <taxon>unclassified sequences</taxon>
        <taxon>metagenomes</taxon>
        <taxon>ecological metagenomes</taxon>
    </lineage>
</organism>
<protein>
    <recommendedName>
        <fullName evidence="2">ATPase AAA-type core domain-containing protein</fullName>
    </recommendedName>
</protein>
<proteinExistence type="predicted"/>
<dbReference type="SUPFAM" id="SSF52540">
    <property type="entry name" value="P-loop containing nucleoside triphosphate hydrolases"/>
    <property type="match status" value="1"/>
</dbReference>
<dbReference type="Gene3D" id="3.40.50.300">
    <property type="entry name" value="P-loop containing nucleotide triphosphate hydrolases"/>
    <property type="match status" value="1"/>
</dbReference>
<gene>
    <name evidence="1" type="ORF">METZ01_LOCUS157871</name>
</gene>
<dbReference type="InterPro" id="IPR027417">
    <property type="entry name" value="P-loop_NTPase"/>
</dbReference>
<name>A0A382AVL5_9ZZZZ</name>
<dbReference type="EMBL" id="UINC01026838">
    <property type="protein sequence ID" value="SVB05017.1"/>
    <property type="molecule type" value="Genomic_DNA"/>
</dbReference>
<sequence>MPKNLEVKSRPIPKSIYVLEGDYRGHHVENETFALVKAYQPYPHKDGGFVTVKVATERFPKVPDNGIIRLSVTDENQLRDKTPEVKAMESDEETIERMRKRFEILERMTKATKKGDVRAMIVSGPPGVGKSYGVETVLEKYEVVNTLADTKPKSEVVKGAMSAIGLYCKLHELKEKDNILVFDDCDSVLLDDLSLNILKAALDSKKVRRICWNTDSHMLRREGVPGAFEFKGSVIFITNIKFDNVRSKKLRDHLQALESRCHYIDLTIDTIREKLLRINQIVRDGMLKPYDLPQGTEKKVVDWVWDHKRRLREISLRTVLKIADLAKAFPDIWESMAEQTVLKPH</sequence>
<reference evidence="1" key="1">
    <citation type="submission" date="2018-05" db="EMBL/GenBank/DDBJ databases">
        <authorList>
            <person name="Lanie J.A."/>
            <person name="Ng W.-L."/>
            <person name="Kazmierczak K.M."/>
            <person name="Andrzejewski T.M."/>
            <person name="Davidsen T.M."/>
            <person name="Wayne K.J."/>
            <person name="Tettelin H."/>
            <person name="Glass J.I."/>
            <person name="Rusch D."/>
            <person name="Podicherti R."/>
            <person name="Tsui H.-C.T."/>
            <person name="Winkler M.E."/>
        </authorList>
    </citation>
    <scope>NUCLEOTIDE SEQUENCE</scope>
</reference>